<evidence type="ECO:0000256" key="8">
    <source>
        <dbReference type="SAM" id="MobiDB-lite"/>
    </source>
</evidence>
<dbReference type="KEGG" id="fcy:FRACYDRAFT_214220"/>
<organism evidence="9 10">
    <name type="scientific">Fragilariopsis cylindrus CCMP1102</name>
    <dbReference type="NCBI Taxonomy" id="635003"/>
    <lineage>
        <taxon>Eukaryota</taxon>
        <taxon>Sar</taxon>
        <taxon>Stramenopiles</taxon>
        <taxon>Ochrophyta</taxon>
        <taxon>Bacillariophyta</taxon>
        <taxon>Bacillariophyceae</taxon>
        <taxon>Bacillariophycidae</taxon>
        <taxon>Bacillariales</taxon>
        <taxon>Bacillariaceae</taxon>
        <taxon>Fragilariopsis</taxon>
    </lineage>
</organism>
<evidence type="ECO:0000256" key="6">
    <source>
        <dbReference type="ARBA" id="ARBA00023136"/>
    </source>
</evidence>
<dbReference type="GO" id="GO:0005886">
    <property type="term" value="C:plasma membrane"/>
    <property type="evidence" value="ECO:0007669"/>
    <property type="project" value="UniProtKB-SubCell"/>
</dbReference>
<evidence type="ECO:0000313" key="9">
    <source>
        <dbReference type="EMBL" id="OEU06602.1"/>
    </source>
</evidence>
<gene>
    <name evidence="9" type="ORF">FRACYDRAFT_214220</name>
</gene>
<feature type="transmembrane region" description="Helical" evidence="7">
    <location>
        <begin position="34"/>
        <end position="54"/>
    </location>
</feature>
<feature type="transmembrane region" description="Helical" evidence="7">
    <location>
        <begin position="273"/>
        <end position="299"/>
    </location>
</feature>
<reference evidence="9 10" key="1">
    <citation type="submission" date="2016-09" db="EMBL/GenBank/DDBJ databases">
        <title>Extensive genetic diversity and differential bi-allelic expression allows diatom success in the polar Southern Ocean.</title>
        <authorList>
            <consortium name="DOE Joint Genome Institute"/>
            <person name="Mock T."/>
            <person name="Otillar R.P."/>
            <person name="Strauss J."/>
            <person name="Dupont C."/>
            <person name="Frickenhaus S."/>
            <person name="Maumus F."/>
            <person name="Mcmullan M."/>
            <person name="Sanges R."/>
            <person name="Schmutz J."/>
            <person name="Toseland A."/>
            <person name="Valas R."/>
            <person name="Veluchamy A."/>
            <person name="Ward B.J."/>
            <person name="Allen A."/>
            <person name="Barry K."/>
            <person name="Falciatore A."/>
            <person name="Ferrante M."/>
            <person name="Fortunato A.E."/>
            <person name="Gloeckner G."/>
            <person name="Gruber A."/>
            <person name="Hipkin R."/>
            <person name="Janech M."/>
            <person name="Kroth P."/>
            <person name="Leese F."/>
            <person name="Lindquist E."/>
            <person name="Lyon B.R."/>
            <person name="Martin J."/>
            <person name="Mayer C."/>
            <person name="Parker M."/>
            <person name="Quesneville H."/>
            <person name="Raymond J."/>
            <person name="Uhlig C."/>
            <person name="Valentin K.U."/>
            <person name="Worden A.Z."/>
            <person name="Armbrust E.V."/>
            <person name="Bowler C."/>
            <person name="Green B."/>
            <person name="Moulton V."/>
            <person name="Van Oosterhout C."/>
            <person name="Grigoriev I."/>
        </authorList>
    </citation>
    <scope>NUCLEOTIDE SEQUENCE [LARGE SCALE GENOMIC DNA]</scope>
    <source>
        <strain evidence="9 10">CCMP1102</strain>
    </source>
</reference>
<feature type="compositionally biased region" description="Basic and acidic residues" evidence="8">
    <location>
        <begin position="559"/>
        <end position="574"/>
    </location>
</feature>
<dbReference type="EMBL" id="KV784405">
    <property type="protein sequence ID" value="OEU06602.1"/>
    <property type="molecule type" value="Genomic_DNA"/>
</dbReference>
<dbReference type="PANTHER" id="PTHR42865">
    <property type="entry name" value="PROTON/GLUTAMATE-ASPARTATE SYMPORTER"/>
    <property type="match status" value="1"/>
</dbReference>
<dbReference type="SUPFAM" id="SSF118215">
    <property type="entry name" value="Proton glutamate symport protein"/>
    <property type="match status" value="1"/>
</dbReference>
<feature type="compositionally biased region" description="Polar residues" evidence="8">
    <location>
        <begin position="540"/>
        <end position="556"/>
    </location>
</feature>
<dbReference type="Proteomes" id="UP000095751">
    <property type="component" value="Unassembled WGS sequence"/>
</dbReference>
<dbReference type="Gene3D" id="1.10.3860.10">
    <property type="entry name" value="Sodium:dicarboxylate symporter"/>
    <property type="match status" value="1"/>
</dbReference>
<dbReference type="PANTHER" id="PTHR42865:SF7">
    <property type="entry name" value="PROTON_GLUTAMATE-ASPARTATE SYMPORTER"/>
    <property type="match status" value="1"/>
</dbReference>
<feature type="transmembrane region" description="Helical" evidence="7">
    <location>
        <begin position="116"/>
        <end position="138"/>
    </location>
</feature>
<feature type="region of interest" description="Disordered" evidence="8">
    <location>
        <begin position="1"/>
        <end position="20"/>
    </location>
</feature>
<dbReference type="InterPro" id="IPR001991">
    <property type="entry name" value="Na-dicarboxylate_symporter"/>
</dbReference>
<evidence type="ECO:0000256" key="2">
    <source>
        <dbReference type="ARBA" id="ARBA00022448"/>
    </source>
</evidence>
<dbReference type="InterPro" id="IPR036458">
    <property type="entry name" value="Na:dicarbo_symporter_sf"/>
</dbReference>
<dbReference type="GO" id="GO:0015293">
    <property type="term" value="F:symporter activity"/>
    <property type="evidence" value="ECO:0007669"/>
    <property type="project" value="UniProtKB-UniRule"/>
</dbReference>
<dbReference type="AlphaFoldDB" id="A0A1E7EL10"/>
<keyword evidence="4 7" id="KW-0812">Transmembrane</keyword>
<feature type="region of interest" description="Disordered" evidence="8">
    <location>
        <begin position="540"/>
        <end position="574"/>
    </location>
</feature>
<evidence type="ECO:0000256" key="1">
    <source>
        <dbReference type="ARBA" id="ARBA00004651"/>
    </source>
</evidence>
<dbReference type="InParanoid" id="A0A1E7EL10"/>
<dbReference type="PRINTS" id="PR00173">
    <property type="entry name" value="EDTRNSPORT"/>
</dbReference>
<keyword evidence="6 7" id="KW-0472">Membrane</keyword>
<feature type="transmembrane region" description="Helical" evidence="7">
    <location>
        <begin position="311"/>
        <end position="337"/>
    </location>
</feature>
<dbReference type="OrthoDB" id="70718at2759"/>
<keyword evidence="5 7" id="KW-1133">Transmembrane helix</keyword>
<evidence type="ECO:0000256" key="7">
    <source>
        <dbReference type="RuleBase" id="RU361216"/>
    </source>
</evidence>
<keyword evidence="2 7" id="KW-0813">Transport</keyword>
<evidence type="ECO:0000313" key="10">
    <source>
        <dbReference type="Proteomes" id="UP000095751"/>
    </source>
</evidence>
<sequence length="574" mass="61910">MEKEEINKQDDDDEESTTTPHIQLGCGVLGRYPIISLVTFVLTGILLGIGLSYWRPTDEDGQNSKAVALQWIGLVGDMFLRMLKCIVLPIVFVNVIIAVVDMMQAGQAGGVGGRTVLLYLGTTALAGINACIFSAVYMRWYRMGHTQEESPSYVTLGCGENSYLMEYPNGTVACSSDYGSENDILFTFNDVNGTLGLTSSGSVAEISLSDTIYLGIFETLIPQNIFEEFYNANFAAVIVFAIALGIAASKVIKRQNIHSSDMTFMSLLVEIDHILTVMIVWIIMLTPFAVLSLVAATIGAEHDLAALFTNMAYLIACILTCYITHFFVTYMGGYYLLTRRNPFYYAKHMAPAQLLAFACSSSAATVPLSTESVKSTGLVPDAIARFVIPLGATVNMDGACIQIVCSCIWLAYYNGIEVTIANFILLVIISTFGSMGTAPVPNAALALILTSFNTVFGTTGTPEGFSLLFAIDWFIDRCSTVLNVTGDMTVCGVIGSMVDMKQDGGRSSITSIGSMVDTKQDVGRSSIKSTIKEYQQSHCEVSPVAGSSQIGTSSGHMISHNDDENATHKSSDLE</sequence>
<feature type="transmembrane region" description="Helical" evidence="7">
    <location>
        <begin position="86"/>
        <end position="104"/>
    </location>
</feature>
<accession>A0A1E7EL10</accession>
<evidence type="ECO:0000256" key="5">
    <source>
        <dbReference type="ARBA" id="ARBA00022989"/>
    </source>
</evidence>
<evidence type="ECO:0000256" key="3">
    <source>
        <dbReference type="ARBA" id="ARBA00022475"/>
    </source>
</evidence>
<evidence type="ECO:0000256" key="4">
    <source>
        <dbReference type="ARBA" id="ARBA00022692"/>
    </source>
</evidence>
<protein>
    <recommendedName>
        <fullName evidence="7">Amino acid transporter</fullName>
    </recommendedName>
</protein>
<name>A0A1E7EL10_9STRA</name>
<keyword evidence="7" id="KW-0769">Symport</keyword>
<comment type="subcellular location">
    <subcellularLocation>
        <location evidence="1">Cell membrane</location>
        <topology evidence="1">Multi-pass membrane protein</topology>
    </subcellularLocation>
    <subcellularLocation>
        <location evidence="7">Membrane</location>
        <topology evidence="7">Multi-pass membrane protein</topology>
    </subcellularLocation>
</comment>
<feature type="transmembrane region" description="Helical" evidence="7">
    <location>
        <begin position="232"/>
        <end position="252"/>
    </location>
</feature>
<comment type="similarity">
    <text evidence="7">Belongs to the dicarboxylate/amino acid:cation symporter (DAACS) (TC 2.A.23) family.</text>
</comment>
<keyword evidence="10" id="KW-1185">Reference proteome</keyword>
<dbReference type="Pfam" id="PF00375">
    <property type="entry name" value="SDF"/>
    <property type="match status" value="1"/>
</dbReference>
<keyword evidence="3" id="KW-1003">Cell membrane</keyword>
<proteinExistence type="inferred from homology"/>